<dbReference type="Proteomes" id="UP000783686">
    <property type="component" value="Unassembled WGS sequence"/>
</dbReference>
<dbReference type="EMBL" id="CAJFDH010000004">
    <property type="protein sequence ID" value="CAD5219106.1"/>
    <property type="molecule type" value="Genomic_DNA"/>
</dbReference>
<proteinExistence type="predicted"/>
<sequence>MAAQSIRAQNRRSSYFRQFSEPACSRGSENRPVKRTLSGSSLFPDWQEIAQTASNSGLYRFFKKEMFNVLFSLAKDNASPGTPVSSPASSSRDGLVATVYKQYRTRARLLEPYRRIKNALKNMQEEYVASKEHNLFLRYTHMQHMVHEVILLEKQYWQLIDVPQHEVSETPNSYVLRVMTLLDQKSNSSAVKTGGIASLLGTTINIAEKTKDQSFYEDIRAMSTEELRKECDRLYTELYKLIRKYQNLRAIVRELTEAYQDSRYYPIVPRYHLLKNMIKRVLRAPAFSEVCHEQNE</sequence>
<evidence type="ECO:0000313" key="1">
    <source>
        <dbReference type="EMBL" id="CAD5219106.1"/>
    </source>
</evidence>
<evidence type="ECO:0000313" key="2">
    <source>
        <dbReference type="Proteomes" id="UP000614601"/>
    </source>
</evidence>
<accession>A0A811KTG6</accession>
<name>A0A811KTG6_9BILA</name>
<organism evidence="1 2">
    <name type="scientific">Bursaphelenchus okinawaensis</name>
    <dbReference type="NCBI Taxonomy" id="465554"/>
    <lineage>
        <taxon>Eukaryota</taxon>
        <taxon>Metazoa</taxon>
        <taxon>Ecdysozoa</taxon>
        <taxon>Nematoda</taxon>
        <taxon>Chromadorea</taxon>
        <taxon>Rhabditida</taxon>
        <taxon>Tylenchina</taxon>
        <taxon>Tylenchomorpha</taxon>
        <taxon>Aphelenchoidea</taxon>
        <taxon>Aphelenchoididae</taxon>
        <taxon>Bursaphelenchus</taxon>
    </lineage>
</organism>
<protein>
    <submittedName>
        <fullName evidence="1">Uncharacterized protein</fullName>
    </submittedName>
</protein>
<keyword evidence="2" id="KW-1185">Reference proteome</keyword>
<dbReference type="AlphaFoldDB" id="A0A811KTG6"/>
<dbReference type="EMBL" id="CAJFCW020000004">
    <property type="protein sequence ID" value="CAG9112333.1"/>
    <property type="molecule type" value="Genomic_DNA"/>
</dbReference>
<comment type="caution">
    <text evidence="1">The sequence shown here is derived from an EMBL/GenBank/DDBJ whole genome shotgun (WGS) entry which is preliminary data.</text>
</comment>
<dbReference type="PANTHER" id="PTHR21010">
    <property type="entry name" value="AGAP001581-PA"/>
    <property type="match status" value="1"/>
</dbReference>
<dbReference type="OrthoDB" id="10052054at2759"/>
<reference evidence="1" key="1">
    <citation type="submission" date="2020-09" db="EMBL/GenBank/DDBJ databases">
        <authorList>
            <person name="Kikuchi T."/>
        </authorList>
    </citation>
    <scope>NUCLEOTIDE SEQUENCE</scope>
    <source>
        <strain evidence="1">SH1</strain>
    </source>
</reference>
<gene>
    <name evidence="1" type="ORF">BOKJ2_LOCUS8278</name>
</gene>
<dbReference type="Proteomes" id="UP000614601">
    <property type="component" value="Unassembled WGS sequence"/>
</dbReference>
<dbReference type="PANTHER" id="PTHR21010:SF3">
    <property type="entry name" value="DAXX"/>
    <property type="match status" value="1"/>
</dbReference>